<dbReference type="EMBL" id="CAAALY010084487">
    <property type="protein sequence ID" value="VEL27042.1"/>
    <property type="molecule type" value="Genomic_DNA"/>
</dbReference>
<keyword evidence="2" id="KW-1185">Reference proteome</keyword>
<organism evidence="1 2">
    <name type="scientific">Protopolystoma xenopodis</name>
    <dbReference type="NCBI Taxonomy" id="117903"/>
    <lineage>
        <taxon>Eukaryota</taxon>
        <taxon>Metazoa</taxon>
        <taxon>Spiralia</taxon>
        <taxon>Lophotrochozoa</taxon>
        <taxon>Platyhelminthes</taxon>
        <taxon>Monogenea</taxon>
        <taxon>Polyopisthocotylea</taxon>
        <taxon>Polystomatidea</taxon>
        <taxon>Polystomatidae</taxon>
        <taxon>Protopolystoma</taxon>
    </lineage>
</organism>
<gene>
    <name evidence="1" type="ORF">PXEA_LOCUS20482</name>
</gene>
<dbReference type="OrthoDB" id="6510177at2759"/>
<accession>A0A448X3H7</accession>
<dbReference type="AlphaFoldDB" id="A0A448X3H7"/>
<evidence type="ECO:0000313" key="1">
    <source>
        <dbReference type="EMBL" id="VEL27042.1"/>
    </source>
</evidence>
<comment type="caution">
    <text evidence="1">The sequence shown here is derived from an EMBL/GenBank/DDBJ whole genome shotgun (WGS) entry which is preliminary data.</text>
</comment>
<proteinExistence type="predicted"/>
<name>A0A448X3H7_9PLAT</name>
<reference evidence="1" key="1">
    <citation type="submission" date="2018-11" db="EMBL/GenBank/DDBJ databases">
        <authorList>
            <consortium name="Pathogen Informatics"/>
        </authorList>
    </citation>
    <scope>NUCLEOTIDE SEQUENCE</scope>
</reference>
<sequence length="100" mass="10935">GKAAYASGVELLPFDSLHVSSSSAAPSSNGAFKPAKVGASYFMSYHTVLRQPSDFLDALISGRQLADDVTRIWRTRRNLSVTDGNSQMDYLEPDSVFAYR</sequence>
<dbReference type="Proteomes" id="UP000784294">
    <property type="component" value="Unassembled WGS sequence"/>
</dbReference>
<evidence type="ECO:0000313" key="2">
    <source>
        <dbReference type="Proteomes" id="UP000784294"/>
    </source>
</evidence>
<feature type="non-terminal residue" evidence="1">
    <location>
        <position position="1"/>
    </location>
</feature>
<protein>
    <submittedName>
        <fullName evidence="1">Uncharacterized protein</fullName>
    </submittedName>
</protein>